<evidence type="ECO:0000313" key="3">
    <source>
        <dbReference type="Proteomes" id="UP000269923"/>
    </source>
</evidence>
<accession>A0A3P2A2E3</accession>
<sequence length="149" mass="16386">MNQAYPIAHIIHLFCAVIFVGGVFFEALILSALHRKGVPREARQAAEKAVSVRAVRVMPFVVAGVFVSGLVMAHRYADVLANPFAGAFGTQLLLKIVLALGVLLHFVVAVRRMRRGTLTAAWSRYIHAAVLVQMIAIVLLAKTMFYISW</sequence>
<dbReference type="Proteomes" id="UP000269923">
    <property type="component" value="Unassembled WGS sequence"/>
</dbReference>
<organism evidence="2 3">
    <name type="scientific">Conchiformibius steedae</name>
    <dbReference type="NCBI Taxonomy" id="153493"/>
    <lineage>
        <taxon>Bacteria</taxon>
        <taxon>Pseudomonadati</taxon>
        <taxon>Pseudomonadota</taxon>
        <taxon>Betaproteobacteria</taxon>
        <taxon>Neisseriales</taxon>
        <taxon>Neisseriaceae</taxon>
        <taxon>Conchiformibius</taxon>
    </lineage>
</organism>
<dbReference type="AlphaFoldDB" id="A0A3P2A2E3"/>
<dbReference type="EMBL" id="RQYC01000013">
    <property type="protein sequence ID" value="RRD89601.1"/>
    <property type="molecule type" value="Genomic_DNA"/>
</dbReference>
<keyword evidence="1" id="KW-0472">Membrane</keyword>
<evidence type="ECO:0008006" key="4">
    <source>
        <dbReference type="Google" id="ProtNLM"/>
    </source>
</evidence>
<feature type="transmembrane region" description="Helical" evidence="1">
    <location>
        <begin position="6"/>
        <end position="33"/>
    </location>
</feature>
<keyword evidence="1" id="KW-0812">Transmembrane</keyword>
<gene>
    <name evidence="2" type="ORF">EII21_08215</name>
</gene>
<protein>
    <recommendedName>
        <fullName evidence="4">Integral membrane protein</fullName>
    </recommendedName>
</protein>
<proteinExistence type="predicted"/>
<dbReference type="PIRSF" id="PIRSF015875">
    <property type="entry name" value="UCP015875"/>
    <property type="match status" value="1"/>
</dbReference>
<evidence type="ECO:0000256" key="1">
    <source>
        <dbReference type="SAM" id="Phobius"/>
    </source>
</evidence>
<keyword evidence="1" id="KW-1133">Transmembrane helix</keyword>
<reference evidence="2 3" key="1">
    <citation type="submission" date="2018-11" db="EMBL/GenBank/DDBJ databases">
        <title>Genomes From Bacteria Associated with the Canine Oral Cavity: a Test Case for Automated Genome-Based Taxonomic Assignment.</title>
        <authorList>
            <person name="Coil D.A."/>
            <person name="Jospin G."/>
            <person name="Darling A.E."/>
            <person name="Wallis C."/>
            <person name="Davis I.J."/>
            <person name="Harris S."/>
            <person name="Eisen J.A."/>
            <person name="Holcombe L.J."/>
            <person name="O'Flynn C."/>
        </authorList>
    </citation>
    <scope>NUCLEOTIDE SEQUENCE [LARGE SCALE GENOMIC DNA]</scope>
    <source>
        <strain evidence="2 3">COT-280</strain>
    </source>
</reference>
<dbReference type="OrthoDB" id="5955722at2"/>
<name>A0A3P2A2E3_9NEIS</name>
<dbReference type="RefSeq" id="WP_124795500.1">
    <property type="nucleotide sequence ID" value="NZ_CAMIGD010000277.1"/>
</dbReference>
<dbReference type="InterPro" id="IPR007418">
    <property type="entry name" value="DUF474"/>
</dbReference>
<feature type="transmembrane region" description="Helical" evidence="1">
    <location>
        <begin position="92"/>
        <end position="113"/>
    </location>
</feature>
<evidence type="ECO:0000313" key="2">
    <source>
        <dbReference type="EMBL" id="RRD89601.1"/>
    </source>
</evidence>
<feature type="transmembrane region" description="Helical" evidence="1">
    <location>
        <begin position="54"/>
        <end position="72"/>
    </location>
</feature>
<comment type="caution">
    <text evidence="2">The sequence shown here is derived from an EMBL/GenBank/DDBJ whole genome shotgun (WGS) entry which is preliminary data.</text>
</comment>
<feature type="transmembrane region" description="Helical" evidence="1">
    <location>
        <begin position="125"/>
        <end position="147"/>
    </location>
</feature>
<keyword evidence="3" id="KW-1185">Reference proteome</keyword>